<proteinExistence type="predicted"/>
<dbReference type="Pfam" id="PF09977">
    <property type="entry name" value="Tad_C"/>
    <property type="match status" value="1"/>
</dbReference>
<dbReference type="AlphaFoldDB" id="A0A7C3YZL2"/>
<organism evidence="3">
    <name type="scientific">Desulfobacca acetoxidans</name>
    <dbReference type="NCBI Taxonomy" id="60893"/>
    <lineage>
        <taxon>Bacteria</taxon>
        <taxon>Pseudomonadati</taxon>
        <taxon>Thermodesulfobacteriota</taxon>
        <taxon>Desulfobaccia</taxon>
        <taxon>Desulfobaccales</taxon>
        <taxon>Desulfobaccaceae</taxon>
        <taxon>Desulfobacca</taxon>
    </lineage>
</organism>
<accession>A0A7C3YZL2</accession>
<evidence type="ECO:0000313" key="3">
    <source>
        <dbReference type="EMBL" id="HGF33089.1"/>
    </source>
</evidence>
<comment type="caution">
    <text evidence="3">The sequence shown here is derived from an EMBL/GenBank/DDBJ whole genome shotgun (WGS) entry which is preliminary data.</text>
</comment>
<feature type="domain" description="DUF2134" evidence="1">
    <location>
        <begin position="87"/>
        <end position="175"/>
    </location>
</feature>
<gene>
    <name evidence="3" type="ORF">ENW96_01720</name>
</gene>
<dbReference type="Pfam" id="PF13400">
    <property type="entry name" value="Tad"/>
    <property type="match status" value="1"/>
</dbReference>
<dbReference type="InterPro" id="IPR018705">
    <property type="entry name" value="DUF2134_membrane"/>
</dbReference>
<dbReference type="EMBL" id="DTMF01000046">
    <property type="protein sequence ID" value="HGF33089.1"/>
    <property type="molecule type" value="Genomic_DNA"/>
</dbReference>
<sequence length="349" mass="36599">MEQSPQSLKSKRAAWRLTMLRSFWRNERGAVAPISAVYLVVALAALSLAIDLGHVFLVRNELQRVADSAALAGALRLMTPNTGVPAGVTQAAPDCGRAIAAAQAVGTNNSTDGQPTTLANISVSLGTWNGTAFTDTGCASPSLVNAVQVIASRPVNVYFGSLITGSRLINLAALATVLVGTVGGLPPGYKTLPLAVDADKLPSNGQKLVIHLNPTPGDDGCWHTFFWQNPAASLIRDIINGNTETPLVKEGDYIKVKEGVSDSDLKALGKILQQNGGTWDVVLPVIPPDSHTGWAKVLGFAAVRLTLVDSQGADKRVEFETLNNKLAATTLPGGTTYYGLATGTPRLVN</sequence>
<evidence type="ECO:0000259" key="1">
    <source>
        <dbReference type="Pfam" id="PF09977"/>
    </source>
</evidence>
<name>A0A7C3YZL2_9BACT</name>
<protein>
    <recommendedName>
        <fullName evidence="4">Flp pilus-assembly TadG-like N-terminal domain-containing protein</fullName>
    </recommendedName>
</protein>
<dbReference type="InterPro" id="IPR028087">
    <property type="entry name" value="Tad_N"/>
</dbReference>
<evidence type="ECO:0008006" key="4">
    <source>
        <dbReference type="Google" id="ProtNLM"/>
    </source>
</evidence>
<evidence type="ECO:0000259" key="2">
    <source>
        <dbReference type="Pfam" id="PF13400"/>
    </source>
</evidence>
<feature type="domain" description="Putative Flp pilus-assembly TadG-like N-terminal" evidence="2">
    <location>
        <begin position="29"/>
        <end position="74"/>
    </location>
</feature>
<reference evidence="3" key="1">
    <citation type="journal article" date="2020" name="mSystems">
        <title>Genome- and Community-Level Interaction Insights into Carbon Utilization and Element Cycling Functions of Hydrothermarchaeota in Hydrothermal Sediment.</title>
        <authorList>
            <person name="Zhou Z."/>
            <person name="Liu Y."/>
            <person name="Xu W."/>
            <person name="Pan J."/>
            <person name="Luo Z.H."/>
            <person name="Li M."/>
        </authorList>
    </citation>
    <scope>NUCLEOTIDE SEQUENCE [LARGE SCALE GENOMIC DNA]</scope>
    <source>
        <strain evidence="3">SpSt-897</strain>
    </source>
</reference>